<dbReference type="EMBL" id="JAWZYT010000981">
    <property type="protein sequence ID" value="KAK4316852.1"/>
    <property type="molecule type" value="Genomic_DNA"/>
</dbReference>
<sequence>MITTGSIVNLGTLRGRFPSPKYAAASTYNKWWRGRSGSGEAPWAPSHQAIHASTSVSSHNWQTWWV</sequence>
<keyword evidence="2" id="KW-1185">Reference proteome</keyword>
<comment type="caution">
    <text evidence="1">The sequence shown here is derived from an EMBL/GenBank/DDBJ whole genome shotgun (WGS) entry which is preliminary data.</text>
</comment>
<dbReference type="AlphaFoldDB" id="A0AAE1Q1B7"/>
<dbReference type="Proteomes" id="UP001292094">
    <property type="component" value="Unassembled WGS sequence"/>
</dbReference>
<name>A0AAE1Q1B7_9EUCA</name>
<protein>
    <submittedName>
        <fullName evidence="1">Uncharacterized protein</fullName>
    </submittedName>
</protein>
<evidence type="ECO:0000313" key="2">
    <source>
        <dbReference type="Proteomes" id="UP001292094"/>
    </source>
</evidence>
<gene>
    <name evidence="1" type="ORF">Pmani_012028</name>
</gene>
<evidence type="ECO:0000313" key="1">
    <source>
        <dbReference type="EMBL" id="KAK4316852.1"/>
    </source>
</evidence>
<accession>A0AAE1Q1B7</accession>
<reference evidence="1" key="1">
    <citation type="submission" date="2023-11" db="EMBL/GenBank/DDBJ databases">
        <title>Genome assemblies of two species of porcelain crab, Petrolisthes cinctipes and Petrolisthes manimaculis (Anomura: Porcellanidae).</title>
        <authorList>
            <person name="Angst P."/>
        </authorList>
    </citation>
    <scope>NUCLEOTIDE SEQUENCE</scope>
    <source>
        <strain evidence="1">PB745_02</strain>
        <tissue evidence="1">Gill</tissue>
    </source>
</reference>
<proteinExistence type="predicted"/>
<organism evidence="1 2">
    <name type="scientific">Petrolisthes manimaculis</name>
    <dbReference type="NCBI Taxonomy" id="1843537"/>
    <lineage>
        <taxon>Eukaryota</taxon>
        <taxon>Metazoa</taxon>
        <taxon>Ecdysozoa</taxon>
        <taxon>Arthropoda</taxon>
        <taxon>Crustacea</taxon>
        <taxon>Multicrustacea</taxon>
        <taxon>Malacostraca</taxon>
        <taxon>Eumalacostraca</taxon>
        <taxon>Eucarida</taxon>
        <taxon>Decapoda</taxon>
        <taxon>Pleocyemata</taxon>
        <taxon>Anomura</taxon>
        <taxon>Galatheoidea</taxon>
        <taxon>Porcellanidae</taxon>
        <taxon>Petrolisthes</taxon>
    </lineage>
</organism>